<evidence type="ECO:0000256" key="5">
    <source>
        <dbReference type="PROSITE-ProRule" id="PRU00283"/>
    </source>
</evidence>
<reference evidence="8" key="1">
    <citation type="submission" date="2023-07" db="EMBL/GenBank/DDBJ databases">
        <authorList>
            <person name="Stuckert A."/>
        </authorList>
    </citation>
    <scope>NUCLEOTIDE SEQUENCE</scope>
</reference>
<dbReference type="SMART" id="SM00129">
    <property type="entry name" value="KISc"/>
    <property type="match status" value="1"/>
</dbReference>
<dbReference type="Gene3D" id="3.40.850.10">
    <property type="entry name" value="Kinesin motor domain"/>
    <property type="match status" value="1"/>
</dbReference>
<keyword evidence="3 5" id="KW-0067">ATP-binding</keyword>
<gene>
    <name evidence="8" type="ORF">RIMI_LOCUS1975549</name>
</gene>
<dbReference type="InterPro" id="IPR027417">
    <property type="entry name" value="P-loop_NTPase"/>
</dbReference>
<dbReference type="PRINTS" id="PR00380">
    <property type="entry name" value="KINESINHEAVY"/>
</dbReference>
<comment type="similarity">
    <text evidence="5 6">Belongs to the TRAFAC class myosin-kinesin ATPase superfamily. Kinesin family.</text>
</comment>
<evidence type="ECO:0000256" key="6">
    <source>
        <dbReference type="RuleBase" id="RU000394"/>
    </source>
</evidence>
<comment type="subcellular location">
    <subcellularLocation>
        <location evidence="1">Cytoplasm</location>
        <location evidence="1">Cytoskeleton</location>
    </subcellularLocation>
</comment>
<name>A0ABN9KTK3_9NEOB</name>
<dbReference type="InterPro" id="IPR001752">
    <property type="entry name" value="Kinesin_motor_dom"/>
</dbReference>
<feature type="domain" description="Kinesin motor" evidence="7">
    <location>
        <begin position="1"/>
        <end position="266"/>
    </location>
</feature>
<keyword evidence="4" id="KW-0963">Cytoplasm</keyword>
<comment type="caution">
    <text evidence="8">The sequence shown here is derived from an EMBL/GenBank/DDBJ whole genome shotgun (WGS) entry which is preliminary data.</text>
</comment>
<keyword evidence="6" id="KW-0493">Microtubule</keyword>
<evidence type="ECO:0000259" key="7">
    <source>
        <dbReference type="PROSITE" id="PS50067"/>
    </source>
</evidence>
<dbReference type="PROSITE" id="PS50067">
    <property type="entry name" value="KINESIN_MOTOR_2"/>
    <property type="match status" value="1"/>
</dbReference>
<dbReference type="InterPro" id="IPR019821">
    <property type="entry name" value="Kinesin_motor_CS"/>
</dbReference>
<evidence type="ECO:0000313" key="9">
    <source>
        <dbReference type="Proteomes" id="UP001176940"/>
    </source>
</evidence>
<evidence type="ECO:0000256" key="1">
    <source>
        <dbReference type="ARBA" id="ARBA00004245"/>
    </source>
</evidence>
<dbReference type="EMBL" id="CAUEEQ010002669">
    <property type="protein sequence ID" value="CAJ0923331.1"/>
    <property type="molecule type" value="Genomic_DNA"/>
</dbReference>
<evidence type="ECO:0000256" key="4">
    <source>
        <dbReference type="ARBA" id="ARBA00023212"/>
    </source>
</evidence>
<keyword evidence="9" id="KW-1185">Reference proteome</keyword>
<dbReference type="PANTHER" id="PTHR47968:SF72">
    <property type="entry name" value="KINESIN-LIKE PROTEIN KIF19"/>
    <property type="match status" value="1"/>
</dbReference>
<dbReference type="Proteomes" id="UP001176940">
    <property type="component" value="Unassembled WGS sequence"/>
</dbReference>
<evidence type="ECO:0000256" key="2">
    <source>
        <dbReference type="ARBA" id="ARBA00022741"/>
    </source>
</evidence>
<sequence>MVLEKDVINTIDGNANIFRSALQIIEGTCTDNRHYSITGIQFKTDTRRNEGPARKLTNYEEKGRHERWMDTVYRLTTKGLIEGVISGYNATVFAYGPTGCGKTYTMLGTDREPGIYIRTLNDLFKAIEETSDDMEYEVLMSYLEIYNEMIRDLLNPALGYLDLREDSKGVIQVAGITEVSTINAKEIMQLLMKGNKQRTQEPTAANKTSSRSHAILQVTVRQKSRVKNITQEVRVGRLFMIDLAGSERASQVIHVTQDYGINLKPV</sequence>
<dbReference type="InterPro" id="IPR027640">
    <property type="entry name" value="Kinesin-like_fam"/>
</dbReference>
<organism evidence="8 9">
    <name type="scientific">Ranitomeya imitator</name>
    <name type="common">mimic poison frog</name>
    <dbReference type="NCBI Taxonomy" id="111125"/>
    <lineage>
        <taxon>Eukaryota</taxon>
        <taxon>Metazoa</taxon>
        <taxon>Chordata</taxon>
        <taxon>Craniata</taxon>
        <taxon>Vertebrata</taxon>
        <taxon>Euteleostomi</taxon>
        <taxon>Amphibia</taxon>
        <taxon>Batrachia</taxon>
        <taxon>Anura</taxon>
        <taxon>Neobatrachia</taxon>
        <taxon>Hyloidea</taxon>
        <taxon>Dendrobatidae</taxon>
        <taxon>Dendrobatinae</taxon>
        <taxon>Ranitomeya</taxon>
    </lineage>
</organism>
<evidence type="ECO:0000313" key="8">
    <source>
        <dbReference type="EMBL" id="CAJ0923331.1"/>
    </source>
</evidence>
<evidence type="ECO:0000256" key="3">
    <source>
        <dbReference type="ARBA" id="ARBA00022840"/>
    </source>
</evidence>
<dbReference type="PROSITE" id="PS00411">
    <property type="entry name" value="KINESIN_MOTOR_1"/>
    <property type="match status" value="1"/>
</dbReference>
<dbReference type="PANTHER" id="PTHR47968">
    <property type="entry name" value="CENTROMERE PROTEIN E"/>
    <property type="match status" value="1"/>
</dbReference>
<protein>
    <recommendedName>
        <fullName evidence="6">Kinesin-like protein</fullName>
    </recommendedName>
</protein>
<keyword evidence="4" id="KW-0206">Cytoskeleton</keyword>
<keyword evidence="2 5" id="KW-0547">Nucleotide-binding</keyword>
<dbReference type="InterPro" id="IPR036961">
    <property type="entry name" value="Kinesin_motor_dom_sf"/>
</dbReference>
<proteinExistence type="inferred from homology"/>
<dbReference type="Pfam" id="PF00225">
    <property type="entry name" value="Kinesin"/>
    <property type="match status" value="1"/>
</dbReference>
<feature type="binding site" evidence="5">
    <location>
        <begin position="96"/>
        <end position="103"/>
    </location>
    <ligand>
        <name>ATP</name>
        <dbReference type="ChEBI" id="CHEBI:30616"/>
    </ligand>
</feature>
<dbReference type="SUPFAM" id="SSF52540">
    <property type="entry name" value="P-loop containing nucleoside triphosphate hydrolases"/>
    <property type="match status" value="1"/>
</dbReference>
<accession>A0ABN9KTK3</accession>
<keyword evidence="5 6" id="KW-0505">Motor protein</keyword>